<keyword evidence="3" id="KW-1185">Reference proteome</keyword>
<proteinExistence type="predicted"/>
<name>A0ABW8BY58_9ACTN</name>
<protein>
    <submittedName>
        <fullName evidence="2">AAA family ATPase</fullName>
    </submittedName>
</protein>
<feature type="region of interest" description="Disordered" evidence="1">
    <location>
        <begin position="200"/>
        <end position="221"/>
    </location>
</feature>
<dbReference type="RefSeq" id="WP_399643314.1">
    <property type="nucleotide sequence ID" value="NZ_JBITYG010000001.1"/>
</dbReference>
<dbReference type="Pfam" id="PF13671">
    <property type="entry name" value="AAA_33"/>
    <property type="match status" value="1"/>
</dbReference>
<sequence>MQGDERWAGTTLRYPAGDVLVVSGLPGSGKSTLMRRAVDERDGTGDSSDGAVRRIDSQDVRVHWEGLMPALLPYAAYRPLVRLDHYARLRRALRTGASLVVHDCGSLAWVRRWLARDARRRGRGLHLLVLDVPEDAARAGQLARGRMVSGYAMARHRRAARRLVALAGPGGRPDGCVSALLLDRPAAGAVRRIVFGGGRAGSEASPVAVTADQGSCQPGNR</sequence>
<evidence type="ECO:0000256" key="1">
    <source>
        <dbReference type="SAM" id="MobiDB-lite"/>
    </source>
</evidence>
<evidence type="ECO:0000313" key="2">
    <source>
        <dbReference type="EMBL" id="MFI9099096.1"/>
    </source>
</evidence>
<accession>A0ABW8BY58</accession>
<dbReference type="InterPro" id="IPR027417">
    <property type="entry name" value="P-loop_NTPase"/>
</dbReference>
<dbReference type="Proteomes" id="UP001614394">
    <property type="component" value="Unassembled WGS sequence"/>
</dbReference>
<reference evidence="2 3" key="1">
    <citation type="submission" date="2024-10" db="EMBL/GenBank/DDBJ databases">
        <title>The Natural Products Discovery Center: Release of the First 8490 Sequenced Strains for Exploring Actinobacteria Biosynthetic Diversity.</title>
        <authorList>
            <person name="Kalkreuter E."/>
            <person name="Kautsar S.A."/>
            <person name="Yang D."/>
            <person name="Bader C.D."/>
            <person name="Teijaro C.N."/>
            <person name="Fluegel L."/>
            <person name="Davis C.M."/>
            <person name="Simpson J.R."/>
            <person name="Lauterbach L."/>
            <person name="Steele A.D."/>
            <person name="Gui C."/>
            <person name="Meng S."/>
            <person name="Li G."/>
            <person name="Viehrig K."/>
            <person name="Ye F."/>
            <person name="Su P."/>
            <person name="Kiefer A.F."/>
            <person name="Nichols A."/>
            <person name="Cepeda A.J."/>
            <person name="Yan W."/>
            <person name="Fan B."/>
            <person name="Jiang Y."/>
            <person name="Adhikari A."/>
            <person name="Zheng C.-J."/>
            <person name="Schuster L."/>
            <person name="Cowan T.M."/>
            <person name="Smanski M.J."/>
            <person name="Chevrette M.G."/>
            <person name="De Carvalho L.P.S."/>
            <person name="Shen B."/>
        </authorList>
    </citation>
    <scope>NUCLEOTIDE SEQUENCE [LARGE SCALE GENOMIC DNA]</scope>
    <source>
        <strain evidence="2 3">NPDC053399</strain>
    </source>
</reference>
<feature type="compositionally biased region" description="Polar residues" evidence="1">
    <location>
        <begin position="212"/>
        <end position="221"/>
    </location>
</feature>
<organism evidence="2 3">
    <name type="scientific">Streptomyces fildesensis</name>
    <dbReference type="NCBI Taxonomy" id="375757"/>
    <lineage>
        <taxon>Bacteria</taxon>
        <taxon>Bacillati</taxon>
        <taxon>Actinomycetota</taxon>
        <taxon>Actinomycetes</taxon>
        <taxon>Kitasatosporales</taxon>
        <taxon>Streptomycetaceae</taxon>
        <taxon>Streptomyces</taxon>
    </lineage>
</organism>
<comment type="caution">
    <text evidence="2">The sequence shown here is derived from an EMBL/GenBank/DDBJ whole genome shotgun (WGS) entry which is preliminary data.</text>
</comment>
<evidence type="ECO:0000313" key="3">
    <source>
        <dbReference type="Proteomes" id="UP001614394"/>
    </source>
</evidence>
<dbReference type="Gene3D" id="3.40.50.300">
    <property type="entry name" value="P-loop containing nucleotide triphosphate hydrolases"/>
    <property type="match status" value="1"/>
</dbReference>
<gene>
    <name evidence="2" type="ORF">ACIGXA_01115</name>
</gene>
<dbReference type="EMBL" id="JBITYG010000001">
    <property type="protein sequence ID" value="MFI9099096.1"/>
    <property type="molecule type" value="Genomic_DNA"/>
</dbReference>
<dbReference type="SUPFAM" id="SSF52540">
    <property type="entry name" value="P-loop containing nucleoside triphosphate hydrolases"/>
    <property type="match status" value="1"/>
</dbReference>